<dbReference type="GeneID" id="16070819"/>
<protein>
    <recommendedName>
        <fullName evidence="5">Phospholipid/glycerol acyltransferase domain-containing protein</fullName>
    </recommendedName>
</protein>
<dbReference type="AlphaFoldDB" id="F2UKZ0"/>
<feature type="transmembrane region" description="Helical" evidence="4">
    <location>
        <begin position="392"/>
        <end position="410"/>
    </location>
</feature>
<dbReference type="Pfam" id="PF16076">
    <property type="entry name" value="Acyltransf_C"/>
    <property type="match status" value="1"/>
</dbReference>
<dbReference type="OrthoDB" id="186786at2759"/>
<evidence type="ECO:0000313" key="7">
    <source>
        <dbReference type="Proteomes" id="UP000007799"/>
    </source>
</evidence>
<evidence type="ECO:0000256" key="2">
    <source>
        <dbReference type="ARBA" id="ARBA00022679"/>
    </source>
</evidence>
<evidence type="ECO:0000256" key="1">
    <source>
        <dbReference type="ARBA" id="ARBA00008655"/>
    </source>
</evidence>
<keyword evidence="4" id="KW-0472">Membrane</keyword>
<evidence type="ECO:0000256" key="3">
    <source>
        <dbReference type="ARBA" id="ARBA00023315"/>
    </source>
</evidence>
<dbReference type="KEGG" id="sre:PTSG_08879"/>
<dbReference type="FunCoup" id="F2UKZ0">
    <property type="interactions" value="1088"/>
</dbReference>
<dbReference type="eggNOG" id="KOG1505">
    <property type="taxonomic scope" value="Eukaryota"/>
</dbReference>
<evidence type="ECO:0000259" key="5">
    <source>
        <dbReference type="SMART" id="SM00563"/>
    </source>
</evidence>
<dbReference type="SUPFAM" id="SSF69593">
    <property type="entry name" value="Glycerol-3-phosphate (1)-acyltransferase"/>
    <property type="match status" value="1"/>
</dbReference>
<dbReference type="GO" id="GO:0005783">
    <property type="term" value="C:endoplasmic reticulum"/>
    <property type="evidence" value="ECO:0007669"/>
    <property type="project" value="TreeGrafter"/>
</dbReference>
<feature type="domain" description="Phospholipid/glycerol acyltransferase" evidence="5">
    <location>
        <begin position="138"/>
        <end position="260"/>
    </location>
</feature>
<feature type="transmembrane region" description="Helical" evidence="4">
    <location>
        <begin position="16"/>
        <end position="42"/>
    </location>
</feature>
<dbReference type="Pfam" id="PF01553">
    <property type="entry name" value="Acyltransferase"/>
    <property type="match status" value="1"/>
</dbReference>
<dbReference type="EMBL" id="GL832979">
    <property type="protein sequence ID" value="EGD77789.1"/>
    <property type="molecule type" value="Genomic_DNA"/>
</dbReference>
<sequence length="425" mass="47888">MAGVMDVLRMAYGMTYMLTMTVCAWAVFMFLFTPLAFVFLLLPSLPSLIKPAAPRAGNASVQSTTTTTTAAAASAAAAAIVDNATISHLAWTCRRFFHQGARAVSVLWFYFVCGLFELATSIRLRVAMDPACRENERAIVIANHHCHIDWYPLLCLLARLAQLDHTRILLKDSLKRAPIYGWGFQCFLYIFLARRRDRDLGWIDWVLSYLHKQKEPSSLMIFPEGTDYSPENLDKSNAFTRERGLKSYKHVLHPRIKGLQAILAHRHQFDALYDCTIAYQYFAEDEPPMEAAFVYGRYPPCISIHVKRFPIKDIPESADKLQDWCIQRFVEKDALLDECGGSSHRPMSGWADMKDADDRALGIVRVRYIIGMALAIGLAVIAGYGLMHSTLFRVYALVATAAWAVVCNRGEGLDRWLVKHPPATA</sequence>
<dbReference type="RefSeq" id="XP_004990265.1">
    <property type="nucleotide sequence ID" value="XM_004990208.1"/>
</dbReference>
<evidence type="ECO:0000256" key="4">
    <source>
        <dbReference type="SAM" id="Phobius"/>
    </source>
</evidence>
<keyword evidence="4" id="KW-1133">Transmembrane helix</keyword>
<feature type="transmembrane region" description="Helical" evidence="4">
    <location>
        <begin position="177"/>
        <end position="193"/>
    </location>
</feature>
<evidence type="ECO:0000313" key="6">
    <source>
        <dbReference type="EMBL" id="EGD77789.1"/>
    </source>
</evidence>
<accession>F2UKZ0</accession>
<gene>
    <name evidence="6" type="ORF">PTSG_08879</name>
</gene>
<keyword evidence="4" id="KW-0812">Transmembrane</keyword>
<dbReference type="InterPro" id="IPR032098">
    <property type="entry name" value="Acyltransf_C"/>
</dbReference>
<proteinExistence type="inferred from homology"/>
<feature type="transmembrane region" description="Helical" evidence="4">
    <location>
        <begin position="368"/>
        <end position="386"/>
    </location>
</feature>
<dbReference type="STRING" id="946362.F2UKZ0"/>
<organism evidence="7">
    <name type="scientific">Salpingoeca rosetta (strain ATCC 50818 / BSB-021)</name>
    <dbReference type="NCBI Taxonomy" id="946362"/>
    <lineage>
        <taxon>Eukaryota</taxon>
        <taxon>Choanoflagellata</taxon>
        <taxon>Craspedida</taxon>
        <taxon>Salpingoecidae</taxon>
        <taxon>Salpingoeca</taxon>
    </lineage>
</organism>
<dbReference type="PANTHER" id="PTHR10983">
    <property type="entry name" value="1-ACYLGLYCEROL-3-PHOSPHATE ACYLTRANSFERASE-RELATED"/>
    <property type="match status" value="1"/>
</dbReference>
<name>F2UKZ0_SALR5</name>
<dbReference type="GO" id="GO:0036149">
    <property type="term" value="P:phosphatidylinositol acyl-chain remodeling"/>
    <property type="evidence" value="ECO:0007669"/>
    <property type="project" value="TreeGrafter"/>
</dbReference>
<dbReference type="SMART" id="SM00563">
    <property type="entry name" value="PlsC"/>
    <property type="match status" value="1"/>
</dbReference>
<feature type="transmembrane region" description="Helical" evidence="4">
    <location>
        <begin position="104"/>
        <end position="124"/>
    </location>
</feature>
<reference evidence="6" key="1">
    <citation type="submission" date="2009-08" db="EMBL/GenBank/DDBJ databases">
        <title>Annotation of Salpingoeca rosetta.</title>
        <authorList>
            <consortium name="The Broad Institute Genome Sequencing Platform"/>
            <person name="Russ C."/>
            <person name="Cuomo C."/>
            <person name="Burger G."/>
            <person name="Gray M.W."/>
            <person name="Holland P.W.H."/>
            <person name="King N."/>
            <person name="Lang F.B.F."/>
            <person name="Roger A.J."/>
            <person name="Ruiz-Trillo I."/>
            <person name="Young S.K."/>
            <person name="Zeng Q."/>
            <person name="Gargeya S."/>
            <person name="Alvarado L."/>
            <person name="Berlin A."/>
            <person name="Chapman S.B."/>
            <person name="Chen Z."/>
            <person name="Freedman E."/>
            <person name="Gellesch M."/>
            <person name="Goldberg J."/>
            <person name="Griggs A."/>
            <person name="Gujja S."/>
            <person name="Heilman E."/>
            <person name="Heiman D."/>
            <person name="Howarth C."/>
            <person name="Mehta T."/>
            <person name="Neiman D."/>
            <person name="Pearson M."/>
            <person name="Roberts A."/>
            <person name="Saif S."/>
            <person name="Shea T."/>
            <person name="Shenoy N."/>
            <person name="Sisk P."/>
            <person name="Stolte C."/>
            <person name="Sykes S."/>
            <person name="White J."/>
            <person name="Yandava C."/>
            <person name="Haas B."/>
            <person name="Nusbaum C."/>
            <person name="Birren B."/>
        </authorList>
    </citation>
    <scope>NUCLEOTIDE SEQUENCE [LARGE SCALE GENOMIC DNA]</scope>
    <source>
        <strain evidence="6">ATCC 50818</strain>
    </source>
</reference>
<dbReference type="GO" id="GO:0016746">
    <property type="term" value="F:acyltransferase activity"/>
    <property type="evidence" value="ECO:0007669"/>
    <property type="project" value="UniProtKB-KW"/>
</dbReference>
<dbReference type="CDD" id="cd07990">
    <property type="entry name" value="LPLAT_LCLAT1-like"/>
    <property type="match status" value="1"/>
</dbReference>
<dbReference type="PANTHER" id="PTHR10983:SF16">
    <property type="entry name" value="LYSOCARDIOLIPIN ACYLTRANSFERASE 1"/>
    <property type="match status" value="1"/>
</dbReference>
<dbReference type="InParanoid" id="F2UKZ0"/>
<comment type="similarity">
    <text evidence="1">Belongs to the 1-acyl-sn-glycerol-3-phosphate acyltransferase family.</text>
</comment>
<keyword evidence="3" id="KW-0012">Acyltransferase</keyword>
<keyword evidence="7" id="KW-1185">Reference proteome</keyword>
<dbReference type="InterPro" id="IPR002123">
    <property type="entry name" value="Plipid/glycerol_acylTrfase"/>
</dbReference>
<keyword evidence="2" id="KW-0808">Transferase</keyword>
<dbReference type="Proteomes" id="UP000007799">
    <property type="component" value="Unassembled WGS sequence"/>
</dbReference>